<proteinExistence type="predicted"/>
<evidence type="ECO:0000313" key="3">
    <source>
        <dbReference type="Proteomes" id="UP001149090"/>
    </source>
</evidence>
<evidence type="ECO:0000256" key="1">
    <source>
        <dbReference type="SAM" id="Phobius"/>
    </source>
</evidence>
<feature type="transmembrane region" description="Helical" evidence="1">
    <location>
        <begin position="37"/>
        <end position="56"/>
    </location>
</feature>
<comment type="caution">
    <text evidence="2">The sequence shown here is derived from an EMBL/GenBank/DDBJ whole genome shotgun (WGS) entry which is preliminary data.</text>
</comment>
<accession>A0A9Q0LWK1</accession>
<gene>
    <name evidence="2" type="ORF">M0811_03782</name>
</gene>
<feature type="transmembrane region" description="Helical" evidence="1">
    <location>
        <begin position="111"/>
        <end position="131"/>
    </location>
</feature>
<feature type="transmembrane region" description="Helical" evidence="1">
    <location>
        <begin position="5"/>
        <end position="25"/>
    </location>
</feature>
<keyword evidence="1" id="KW-0472">Membrane</keyword>
<protein>
    <submittedName>
        <fullName evidence="2">Uncharacterized protein</fullName>
    </submittedName>
</protein>
<dbReference type="Proteomes" id="UP001149090">
    <property type="component" value="Unassembled WGS sequence"/>
</dbReference>
<keyword evidence="1" id="KW-0812">Transmembrane</keyword>
<dbReference type="AlphaFoldDB" id="A0A9Q0LWK1"/>
<organism evidence="2 3">
    <name type="scientific">Anaeramoeba ignava</name>
    <name type="common">Anaerobic marine amoeba</name>
    <dbReference type="NCBI Taxonomy" id="1746090"/>
    <lineage>
        <taxon>Eukaryota</taxon>
        <taxon>Metamonada</taxon>
        <taxon>Anaeramoebidae</taxon>
        <taxon>Anaeramoeba</taxon>
    </lineage>
</organism>
<dbReference type="EMBL" id="JAPDFW010000011">
    <property type="protein sequence ID" value="KAJ5080297.1"/>
    <property type="molecule type" value="Genomic_DNA"/>
</dbReference>
<evidence type="ECO:0000313" key="2">
    <source>
        <dbReference type="EMBL" id="KAJ5080297.1"/>
    </source>
</evidence>
<keyword evidence="3" id="KW-1185">Reference proteome</keyword>
<sequence length="132" mass="14454">MIEQIIPLAAHVANGFGFFFAIGALGSFEKQTQKTLGLWFVTTFFVLGISVVTFLLQILRRFGHRGKIFVAGFSVLGSILLLEGINAIYTGYCIGPTLYPGGECMNKSRTYTAGSLFQLGGMLVLIFFCSFF</sequence>
<name>A0A9Q0LWK1_ANAIG</name>
<feature type="transmembrane region" description="Helical" evidence="1">
    <location>
        <begin position="68"/>
        <end position="91"/>
    </location>
</feature>
<keyword evidence="1" id="KW-1133">Transmembrane helix</keyword>
<reference evidence="2" key="1">
    <citation type="submission" date="2022-10" db="EMBL/GenBank/DDBJ databases">
        <title>Novel sulphate-reducing endosymbionts in the free-living metamonad Anaeramoeba.</title>
        <authorList>
            <person name="Jerlstrom-Hultqvist J."/>
            <person name="Cepicka I."/>
            <person name="Gallot-Lavallee L."/>
            <person name="Salas-Leiva D."/>
            <person name="Curtis B.A."/>
            <person name="Zahonova K."/>
            <person name="Pipaliya S."/>
            <person name="Dacks J."/>
            <person name="Roger A.J."/>
        </authorList>
    </citation>
    <scope>NUCLEOTIDE SEQUENCE</scope>
    <source>
        <strain evidence="2">BMAN</strain>
    </source>
</reference>